<keyword evidence="1" id="KW-1133">Transmembrane helix</keyword>
<dbReference type="EMBL" id="QXIS01000006">
    <property type="protein sequence ID" value="RIE06606.1"/>
    <property type="molecule type" value="Genomic_DNA"/>
</dbReference>
<keyword evidence="1" id="KW-0472">Membrane</keyword>
<keyword evidence="3" id="KW-1185">Reference proteome</keyword>
<dbReference type="RefSeq" id="WP_119088509.1">
    <property type="nucleotide sequence ID" value="NZ_QXIS01000006.1"/>
</dbReference>
<sequence length="130" mass="14675">MELNKERGPIYSRYDRDRPENYSAVIDYAAPPRTTEEIQFMLAHKITPNQADPNDMRPGVSQRYQEAEAPLPSFLQLLSNSMAQRTSGQAGNLQNQNARKKQAQSKAALIGIIIWVLFILASLLFNVLGR</sequence>
<dbReference type="OrthoDB" id="9807031at2"/>
<dbReference type="Proteomes" id="UP000266328">
    <property type="component" value="Unassembled WGS sequence"/>
</dbReference>
<reference evidence="2 3" key="1">
    <citation type="submission" date="2018-09" db="EMBL/GenBank/DDBJ databases">
        <title>Discovery and Ecogenomic Context for Candidatus Cryosericales, a Global Caldiserica Order Active in Thawing Permafrost.</title>
        <authorList>
            <person name="Martinez M.A."/>
            <person name="Woodcroft B.J."/>
            <person name="Ignacio Espinoza J.C."/>
            <person name="Zayed A."/>
            <person name="Singleton C.M."/>
            <person name="Boyd J."/>
            <person name="Li Y.-F."/>
            <person name="Purvine S."/>
            <person name="Maughan H."/>
            <person name="Hodgkins S.B."/>
            <person name="Anderson D."/>
            <person name="Sederholm M."/>
            <person name="Temperton B."/>
            <person name="Saleska S.R."/>
            <person name="Tyson G.W."/>
            <person name="Rich V.I."/>
        </authorList>
    </citation>
    <scope>NUCLEOTIDE SEQUENCE [LARGE SCALE GENOMIC DNA]</scope>
    <source>
        <strain evidence="2 3">SMC7</strain>
    </source>
</reference>
<gene>
    <name evidence="2" type="ORF">SMC7_00940</name>
</gene>
<proteinExistence type="predicted"/>
<evidence type="ECO:0000313" key="3">
    <source>
        <dbReference type="Proteomes" id="UP000266328"/>
    </source>
</evidence>
<evidence type="ECO:0000256" key="1">
    <source>
        <dbReference type="SAM" id="Phobius"/>
    </source>
</evidence>
<feature type="transmembrane region" description="Helical" evidence="1">
    <location>
        <begin position="107"/>
        <end position="128"/>
    </location>
</feature>
<comment type="caution">
    <text evidence="2">The sequence shown here is derived from an EMBL/GenBank/DDBJ whole genome shotgun (WGS) entry which is preliminary data.</text>
</comment>
<name>A0A398CT80_9BACT</name>
<organism evidence="2 3">
    <name type="scientific">Candidatus Cryosericum terrychapinii</name>
    <dbReference type="NCBI Taxonomy" id="2290919"/>
    <lineage>
        <taxon>Bacteria</taxon>
        <taxon>Pseudomonadati</taxon>
        <taxon>Caldisericota/Cryosericota group</taxon>
        <taxon>Candidatus Cryosericota</taxon>
        <taxon>Candidatus Cryosericia</taxon>
        <taxon>Candidatus Cryosericales</taxon>
        <taxon>Candidatus Cryosericaceae</taxon>
        <taxon>Candidatus Cryosericum</taxon>
    </lineage>
</organism>
<protein>
    <submittedName>
        <fullName evidence="2">Uncharacterized protein</fullName>
    </submittedName>
</protein>
<dbReference type="AlphaFoldDB" id="A0A398CT80"/>
<accession>A0A398CT80</accession>
<keyword evidence="1" id="KW-0812">Transmembrane</keyword>
<evidence type="ECO:0000313" key="2">
    <source>
        <dbReference type="EMBL" id="RIE06606.1"/>
    </source>
</evidence>